<proteinExistence type="predicted"/>
<accession>A0A2T8FFB3</accession>
<gene>
    <name evidence="1" type="ORF">DDE18_01995</name>
</gene>
<evidence type="ECO:0000313" key="1">
    <source>
        <dbReference type="EMBL" id="PVG84412.1"/>
    </source>
</evidence>
<reference evidence="1 2" key="1">
    <citation type="submission" date="2018-04" db="EMBL/GenBank/DDBJ databases">
        <title>Genome of Nocardioides gansuensis WSJ-1.</title>
        <authorList>
            <person name="Wu S."/>
            <person name="Wang G."/>
        </authorList>
    </citation>
    <scope>NUCLEOTIDE SEQUENCE [LARGE SCALE GENOMIC DNA]</scope>
    <source>
        <strain evidence="1 2">WSJ-1</strain>
    </source>
</reference>
<dbReference type="Proteomes" id="UP000246018">
    <property type="component" value="Unassembled WGS sequence"/>
</dbReference>
<keyword evidence="2" id="KW-1185">Reference proteome</keyword>
<comment type="caution">
    <text evidence="1">The sequence shown here is derived from an EMBL/GenBank/DDBJ whole genome shotgun (WGS) entry which is preliminary data.</text>
</comment>
<evidence type="ECO:0000313" key="2">
    <source>
        <dbReference type="Proteomes" id="UP000246018"/>
    </source>
</evidence>
<protein>
    <submittedName>
        <fullName evidence="1">Uncharacterized protein</fullName>
    </submittedName>
</protein>
<dbReference type="AlphaFoldDB" id="A0A2T8FFB3"/>
<organism evidence="1 2">
    <name type="scientific">Nocardioides gansuensis</name>
    <dbReference type="NCBI Taxonomy" id="2138300"/>
    <lineage>
        <taxon>Bacteria</taxon>
        <taxon>Bacillati</taxon>
        <taxon>Actinomycetota</taxon>
        <taxon>Actinomycetes</taxon>
        <taxon>Propionibacteriales</taxon>
        <taxon>Nocardioidaceae</taxon>
        <taxon>Nocardioides</taxon>
    </lineage>
</organism>
<name>A0A2T8FFB3_9ACTN</name>
<dbReference type="EMBL" id="QDGZ01000001">
    <property type="protein sequence ID" value="PVG84412.1"/>
    <property type="molecule type" value="Genomic_DNA"/>
</dbReference>
<sequence>MPEDFCDRIDLSARVTSAGWDDVRRTHDEAEEAGSLCAAMASMVAVELQAVAPTSKADIDLAYGNASVVVTAPDAWATLGEVETSTPSVAASWERSRSALFAADERFEDDGATRIRRADAVADDNLVVRLVVTATVPESDRHAAIERVNRLADLVLDAVPDAVTS</sequence>